<comment type="caution">
    <text evidence="1">The sequence shown here is derived from an EMBL/GenBank/DDBJ whole genome shotgun (WGS) entry which is preliminary data.</text>
</comment>
<dbReference type="EMBL" id="JBHSSF010000038">
    <property type="protein sequence ID" value="MFC6177601.1"/>
    <property type="molecule type" value="Genomic_DNA"/>
</dbReference>
<evidence type="ECO:0000313" key="2">
    <source>
        <dbReference type="Proteomes" id="UP001596288"/>
    </source>
</evidence>
<proteinExistence type="predicted"/>
<sequence length="61" mass="7053">MKSDIRPVKQHINLSDDQVSRLQKLLDAKSLNKTIKRRIKLLLDLDESHGEVMARIDVAKM</sequence>
<name>A0ABW1RQ94_9LACO</name>
<accession>A0ABW1RQ94</accession>
<dbReference type="Proteomes" id="UP001596288">
    <property type="component" value="Unassembled WGS sequence"/>
</dbReference>
<gene>
    <name evidence="1" type="ORF">ACFQAV_12350</name>
</gene>
<organism evidence="1 2">
    <name type="scientific">Companilactobacillus huachuanensis</name>
    <dbReference type="NCBI Taxonomy" id="2559914"/>
    <lineage>
        <taxon>Bacteria</taxon>
        <taxon>Bacillati</taxon>
        <taxon>Bacillota</taxon>
        <taxon>Bacilli</taxon>
        <taxon>Lactobacillales</taxon>
        <taxon>Lactobacillaceae</taxon>
        <taxon>Companilactobacillus</taxon>
    </lineage>
</organism>
<keyword evidence="2" id="KW-1185">Reference proteome</keyword>
<feature type="non-terminal residue" evidence="1">
    <location>
        <position position="61"/>
    </location>
</feature>
<reference evidence="2" key="1">
    <citation type="journal article" date="2019" name="Int. J. Syst. Evol. Microbiol.">
        <title>The Global Catalogue of Microorganisms (GCM) 10K type strain sequencing project: providing services to taxonomists for standard genome sequencing and annotation.</title>
        <authorList>
            <consortium name="The Broad Institute Genomics Platform"/>
            <consortium name="The Broad Institute Genome Sequencing Center for Infectious Disease"/>
            <person name="Wu L."/>
            <person name="Ma J."/>
        </authorList>
    </citation>
    <scope>NUCLEOTIDE SEQUENCE [LARGE SCALE GENOMIC DNA]</scope>
    <source>
        <strain evidence="2">CCM 8927</strain>
    </source>
</reference>
<evidence type="ECO:0000313" key="1">
    <source>
        <dbReference type="EMBL" id="MFC6177601.1"/>
    </source>
</evidence>
<protein>
    <submittedName>
        <fullName evidence="1">Uncharacterized protein</fullName>
    </submittedName>
</protein>